<dbReference type="GO" id="GO:0005549">
    <property type="term" value="F:odorant binding"/>
    <property type="evidence" value="ECO:0007669"/>
    <property type="project" value="InterPro"/>
</dbReference>
<feature type="transmembrane region" description="Helical" evidence="10">
    <location>
        <begin position="367"/>
        <end position="388"/>
    </location>
</feature>
<reference evidence="11" key="1">
    <citation type="submission" date="2018-09" db="EMBL/GenBank/DDBJ databases">
        <authorList>
            <person name="Chen L."/>
        </authorList>
    </citation>
    <scope>NUCLEOTIDE SEQUENCE</scope>
</reference>
<feature type="transmembrane region" description="Helical" evidence="10">
    <location>
        <begin position="92"/>
        <end position="109"/>
    </location>
</feature>
<dbReference type="InterPro" id="IPR004117">
    <property type="entry name" value="7tm6_olfct_rcpt"/>
</dbReference>
<name>A0A5B8FK64_GRAMO</name>
<evidence type="ECO:0000256" key="5">
    <source>
        <dbReference type="ARBA" id="ARBA00022725"/>
    </source>
</evidence>
<evidence type="ECO:0000256" key="3">
    <source>
        <dbReference type="ARBA" id="ARBA00022606"/>
    </source>
</evidence>
<evidence type="ECO:0000256" key="4">
    <source>
        <dbReference type="ARBA" id="ARBA00022692"/>
    </source>
</evidence>
<dbReference type="InterPro" id="IPR023298">
    <property type="entry name" value="ATPase_P-typ_TM_dom_sf"/>
</dbReference>
<dbReference type="GO" id="GO:0007165">
    <property type="term" value="P:signal transduction"/>
    <property type="evidence" value="ECO:0007669"/>
    <property type="project" value="UniProtKB-KW"/>
</dbReference>
<sequence>MKTYKRKESSTLPLVPATDVQEFKPFRETYKIITFNMIVGMLYPTPDTAACRLVGILAILVVMTPVCFAALLDMWTSWVRGDIINIIRHCTVMGPFLGAIFKMMLFFYSRKEAWAIIQKIDADHARYNTIPEEHKEIARRHIQNTQYYSEKCWSITVATCVLTFPLTAVVLTLYNSVFKEEPIKYMIHDIDKPFSPREDRFSSPYFEVMFFYMSICSLFYIISFTGFDAFFGITINHACMKMELACKTMADAMLEVDRGSRHRRMLDVISEQNDLFGMVELIQETFAIWLGIIVIATMLQICNCMYQIIEGYGIDPRYLVFIVGTIAHIYLPCRYAAKLQASALEVSTHLYCCGWERVNDERARKMIIFMIARAQIPMKITAFNMFFFDMDLFVSVSSRTGKNIYTLEKKNTMRKLLYRMYTLWWSQ</sequence>
<evidence type="ECO:0000256" key="2">
    <source>
        <dbReference type="ARBA" id="ARBA00022475"/>
    </source>
</evidence>
<comment type="similarity">
    <text evidence="10">Belongs to the insect chemoreceptor superfamily. Heteromeric odorant receptor channel (TC 1.A.69) family.</text>
</comment>
<evidence type="ECO:0000313" key="11">
    <source>
        <dbReference type="EMBL" id="QDQ17563.1"/>
    </source>
</evidence>
<dbReference type="PANTHER" id="PTHR21137:SF35">
    <property type="entry name" value="ODORANT RECEPTOR 19A-RELATED"/>
    <property type="match status" value="1"/>
</dbReference>
<evidence type="ECO:0000256" key="1">
    <source>
        <dbReference type="ARBA" id="ARBA00004651"/>
    </source>
</evidence>
<feature type="transmembrane region" description="Helical" evidence="10">
    <location>
        <begin position="209"/>
        <end position="233"/>
    </location>
</feature>
<dbReference type="GO" id="GO:0004984">
    <property type="term" value="F:olfactory receptor activity"/>
    <property type="evidence" value="ECO:0007669"/>
    <property type="project" value="InterPro"/>
</dbReference>
<dbReference type="Pfam" id="PF02949">
    <property type="entry name" value="7tm_6"/>
    <property type="match status" value="1"/>
</dbReference>
<keyword evidence="4 10" id="KW-0812">Transmembrane</keyword>
<evidence type="ECO:0000256" key="8">
    <source>
        <dbReference type="ARBA" id="ARBA00023170"/>
    </source>
</evidence>
<keyword evidence="6 10" id="KW-1133">Transmembrane helix</keyword>
<keyword evidence="8 10" id="KW-0675">Receptor</keyword>
<protein>
    <recommendedName>
        <fullName evidence="10">Odorant receptor</fullName>
    </recommendedName>
</protein>
<keyword evidence="5 10" id="KW-0552">Olfaction</keyword>
<proteinExistence type="evidence at transcript level"/>
<evidence type="ECO:0000256" key="6">
    <source>
        <dbReference type="ARBA" id="ARBA00022989"/>
    </source>
</evidence>
<keyword evidence="2" id="KW-1003">Cell membrane</keyword>
<comment type="subcellular location">
    <subcellularLocation>
        <location evidence="1 10">Cell membrane</location>
        <topology evidence="1 10">Multi-pass membrane protein</topology>
    </subcellularLocation>
</comment>
<dbReference type="GO" id="GO:0005886">
    <property type="term" value="C:plasma membrane"/>
    <property type="evidence" value="ECO:0007669"/>
    <property type="project" value="UniProtKB-SubCell"/>
</dbReference>
<dbReference type="AlphaFoldDB" id="A0A5B8FK64"/>
<organism evidence="11">
    <name type="scientific">Grapholita molesta</name>
    <name type="common">Oriental fruit moth</name>
    <name type="synonym">Cydia molesta</name>
    <dbReference type="NCBI Taxonomy" id="192188"/>
    <lineage>
        <taxon>Eukaryota</taxon>
        <taxon>Metazoa</taxon>
        <taxon>Ecdysozoa</taxon>
        <taxon>Arthropoda</taxon>
        <taxon>Hexapoda</taxon>
        <taxon>Insecta</taxon>
        <taxon>Pterygota</taxon>
        <taxon>Neoptera</taxon>
        <taxon>Endopterygota</taxon>
        <taxon>Lepidoptera</taxon>
        <taxon>Glossata</taxon>
        <taxon>Ditrysia</taxon>
        <taxon>Tortricoidea</taxon>
        <taxon>Tortricidae</taxon>
        <taxon>Olethreutinae</taxon>
        <taxon>Grapholitini</taxon>
        <taxon>Grapholita</taxon>
    </lineage>
</organism>
<feature type="transmembrane region" description="Helical" evidence="10">
    <location>
        <begin position="50"/>
        <end position="72"/>
    </location>
</feature>
<evidence type="ECO:0000256" key="7">
    <source>
        <dbReference type="ARBA" id="ARBA00023136"/>
    </source>
</evidence>
<dbReference type="SUPFAM" id="SSF81665">
    <property type="entry name" value="Calcium ATPase, transmembrane domain M"/>
    <property type="match status" value="1"/>
</dbReference>
<feature type="transmembrane region" description="Helical" evidence="10">
    <location>
        <begin position="286"/>
        <end position="309"/>
    </location>
</feature>
<evidence type="ECO:0000256" key="10">
    <source>
        <dbReference type="RuleBase" id="RU351113"/>
    </source>
</evidence>
<keyword evidence="9 10" id="KW-0807">Transducer</keyword>
<dbReference type="EMBL" id="MH898864">
    <property type="protein sequence ID" value="QDQ17563.1"/>
    <property type="molecule type" value="mRNA"/>
</dbReference>
<feature type="transmembrane region" description="Helical" evidence="10">
    <location>
        <begin position="152"/>
        <end position="174"/>
    </location>
</feature>
<dbReference type="PANTHER" id="PTHR21137">
    <property type="entry name" value="ODORANT RECEPTOR"/>
    <property type="match status" value="1"/>
</dbReference>
<accession>A0A5B8FK64</accession>
<feature type="transmembrane region" description="Helical" evidence="10">
    <location>
        <begin position="315"/>
        <end position="333"/>
    </location>
</feature>
<evidence type="ECO:0000256" key="9">
    <source>
        <dbReference type="ARBA" id="ARBA00023224"/>
    </source>
</evidence>
<keyword evidence="7 10" id="KW-0472">Membrane</keyword>
<keyword evidence="3 10" id="KW-0716">Sensory transduction</keyword>